<dbReference type="Gene3D" id="2.20.70.10">
    <property type="match status" value="1"/>
</dbReference>
<protein>
    <recommendedName>
        <fullName evidence="4">WW domain-containing protein</fullName>
    </recommendedName>
</protein>
<gene>
    <name evidence="2" type="ORF">B0H63DRAFT_527651</name>
</gene>
<reference evidence="2" key="2">
    <citation type="submission" date="2023-06" db="EMBL/GenBank/DDBJ databases">
        <authorList>
            <consortium name="Lawrence Berkeley National Laboratory"/>
            <person name="Haridas S."/>
            <person name="Hensen N."/>
            <person name="Bonometti L."/>
            <person name="Westerberg I."/>
            <person name="Brannstrom I.O."/>
            <person name="Guillou S."/>
            <person name="Cros-Aarteil S."/>
            <person name="Calhoun S."/>
            <person name="Kuo A."/>
            <person name="Mondo S."/>
            <person name="Pangilinan J."/>
            <person name="Riley R."/>
            <person name="LaButti K."/>
            <person name="Andreopoulos B."/>
            <person name="Lipzen A."/>
            <person name="Chen C."/>
            <person name="Yanf M."/>
            <person name="Daum C."/>
            <person name="Ng V."/>
            <person name="Clum A."/>
            <person name="Steindorff A."/>
            <person name="Ohm R."/>
            <person name="Martin F."/>
            <person name="Silar P."/>
            <person name="Natvig D."/>
            <person name="Lalanne C."/>
            <person name="Gautier V."/>
            <person name="Ament-velasquez S.L."/>
            <person name="Kruys A."/>
            <person name="Hutchinson M.I."/>
            <person name="Powell A.J."/>
            <person name="Barry K."/>
            <person name="Miller A.N."/>
            <person name="Grigoriev I.V."/>
            <person name="Debuchy R."/>
            <person name="Gladieux P."/>
            <person name="Thoren M.H."/>
            <person name="Johannesson H."/>
        </authorList>
    </citation>
    <scope>NUCLEOTIDE SEQUENCE</scope>
    <source>
        <strain evidence="2">CBS 232.78</strain>
    </source>
</reference>
<dbReference type="AlphaFoldDB" id="A0AAE0K5P6"/>
<keyword evidence="3" id="KW-1185">Reference proteome</keyword>
<reference evidence="2" key="1">
    <citation type="journal article" date="2023" name="Mol. Phylogenet. Evol.">
        <title>Genome-scale phylogeny and comparative genomics of the fungal order Sordariales.</title>
        <authorList>
            <person name="Hensen N."/>
            <person name="Bonometti L."/>
            <person name="Westerberg I."/>
            <person name="Brannstrom I.O."/>
            <person name="Guillou S."/>
            <person name="Cros-Aarteil S."/>
            <person name="Calhoun S."/>
            <person name="Haridas S."/>
            <person name="Kuo A."/>
            <person name="Mondo S."/>
            <person name="Pangilinan J."/>
            <person name="Riley R."/>
            <person name="LaButti K."/>
            <person name="Andreopoulos B."/>
            <person name="Lipzen A."/>
            <person name="Chen C."/>
            <person name="Yan M."/>
            <person name="Daum C."/>
            <person name="Ng V."/>
            <person name="Clum A."/>
            <person name="Steindorff A."/>
            <person name="Ohm R.A."/>
            <person name="Martin F."/>
            <person name="Silar P."/>
            <person name="Natvig D.O."/>
            <person name="Lalanne C."/>
            <person name="Gautier V."/>
            <person name="Ament-Velasquez S.L."/>
            <person name="Kruys A."/>
            <person name="Hutchinson M.I."/>
            <person name="Powell A.J."/>
            <person name="Barry K."/>
            <person name="Miller A.N."/>
            <person name="Grigoriev I.V."/>
            <person name="Debuchy R."/>
            <person name="Gladieux P."/>
            <person name="Hiltunen Thoren M."/>
            <person name="Johannesson H."/>
        </authorList>
    </citation>
    <scope>NUCLEOTIDE SEQUENCE</scope>
    <source>
        <strain evidence="2">CBS 232.78</strain>
    </source>
</reference>
<evidence type="ECO:0000313" key="2">
    <source>
        <dbReference type="EMBL" id="KAK3369886.1"/>
    </source>
</evidence>
<name>A0AAE0K5P6_9PEZI</name>
<feature type="region of interest" description="Disordered" evidence="1">
    <location>
        <begin position="118"/>
        <end position="160"/>
    </location>
</feature>
<evidence type="ECO:0008006" key="4">
    <source>
        <dbReference type="Google" id="ProtNLM"/>
    </source>
</evidence>
<evidence type="ECO:0000256" key="1">
    <source>
        <dbReference type="SAM" id="MobiDB-lite"/>
    </source>
</evidence>
<sequence length="367" mass="41419">MSEPIDETPPSYAQATGSSSSSQTRNGIPLRARRSMEDELRALPPGWVREFDPKSQHQFFVDTNSAPSRSIWHHPYDDEQFLNSLTPSERERIRNLTTVAPASAVCGPIKEDIAVESTDEELGEHRHYHHHHHNAYSNKKATKDDSGGAGNESGRRRFGCKIKDTLTGTTHTERAVERERRCQMERDLYRQHQILRRSMQDAMNSGQPQLLGEDDDRNRVYLEPPGHTFPGVARVKPLSPYMTEVFYDGAEEERPGPHGRYVRPEGDMYGYGYGGYDCEEESVSWYSRFGGIDHPSIIPRDPPESLLSSQLPPLDAANYWNEVPERGGDVPIEQPPPKELDTFFTTEGIQIQGQCGLPTCDGKPTLV</sequence>
<dbReference type="Proteomes" id="UP001285441">
    <property type="component" value="Unassembled WGS sequence"/>
</dbReference>
<feature type="region of interest" description="Disordered" evidence="1">
    <location>
        <begin position="1"/>
        <end position="37"/>
    </location>
</feature>
<proteinExistence type="predicted"/>
<accession>A0AAE0K5P6</accession>
<evidence type="ECO:0000313" key="3">
    <source>
        <dbReference type="Proteomes" id="UP001285441"/>
    </source>
</evidence>
<organism evidence="2 3">
    <name type="scientific">Podospora didyma</name>
    <dbReference type="NCBI Taxonomy" id="330526"/>
    <lineage>
        <taxon>Eukaryota</taxon>
        <taxon>Fungi</taxon>
        <taxon>Dikarya</taxon>
        <taxon>Ascomycota</taxon>
        <taxon>Pezizomycotina</taxon>
        <taxon>Sordariomycetes</taxon>
        <taxon>Sordariomycetidae</taxon>
        <taxon>Sordariales</taxon>
        <taxon>Podosporaceae</taxon>
        <taxon>Podospora</taxon>
    </lineage>
</organism>
<comment type="caution">
    <text evidence="2">The sequence shown here is derived from an EMBL/GenBank/DDBJ whole genome shotgun (WGS) entry which is preliminary data.</text>
</comment>
<dbReference type="EMBL" id="JAULSW010000009">
    <property type="protein sequence ID" value="KAK3369886.1"/>
    <property type="molecule type" value="Genomic_DNA"/>
</dbReference>